<reference evidence="3 4" key="1">
    <citation type="submission" date="2017-06" db="EMBL/GenBank/DDBJ databases">
        <title>Novel microbial phyla capable of carbon fixation and sulfur reduction in deep-sea sediments.</title>
        <authorList>
            <person name="Huang J."/>
            <person name="Baker B."/>
            <person name="Wang Y."/>
        </authorList>
    </citation>
    <scope>NUCLEOTIDE SEQUENCE [LARGE SCALE GENOMIC DNA]</scope>
    <source>
        <strain evidence="3">B3_LCP</strain>
    </source>
</reference>
<feature type="chain" id="PRO_5022096329" description="Flavodoxin-like domain-containing protein" evidence="1">
    <location>
        <begin position="22"/>
        <end position="215"/>
    </location>
</feature>
<gene>
    <name evidence="3" type="ORF">CEE37_08465</name>
</gene>
<evidence type="ECO:0000256" key="1">
    <source>
        <dbReference type="SAM" id="SignalP"/>
    </source>
</evidence>
<evidence type="ECO:0000313" key="4">
    <source>
        <dbReference type="Proteomes" id="UP000319619"/>
    </source>
</evidence>
<dbReference type="InterPro" id="IPR029039">
    <property type="entry name" value="Flavoprotein-like_sf"/>
</dbReference>
<sequence>MNRKLSICFASIVLLNSLIIAQTKSIPPTIMNESNENSEKIPPDILVIYYSSTGNTGVMGEEIAKEFHADVINIKSETYDEGIWTSFKAGLDAWNEERRCNIDPETVDVSKYRIIFLGSPIWWYRPAVPLWTFVEMNDFTGKRIVLFNTFNSRFKEEYIEEFKDLVEDKGGEFYDHIYVRRGRWYNQFDRDELVIQIKQLLDTRKVRWQSMILEE</sequence>
<comment type="caution">
    <text evidence="3">The sequence shown here is derived from an EMBL/GenBank/DDBJ whole genome shotgun (WGS) entry which is preliminary data.</text>
</comment>
<dbReference type="SUPFAM" id="SSF52218">
    <property type="entry name" value="Flavoproteins"/>
    <property type="match status" value="1"/>
</dbReference>
<name>A0A532UZH5_UNCL8</name>
<dbReference type="Pfam" id="PF12682">
    <property type="entry name" value="Flavodoxin_4"/>
    <property type="match status" value="1"/>
</dbReference>
<dbReference type="PANTHER" id="PTHR39201:SF1">
    <property type="entry name" value="FLAVODOXIN-LIKE DOMAIN-CONTAINING PROTEIN"/>
    <property type="match status" value="1"/>
</dbReference>
<feature type="signal peptide" evidence="1">
    <location>
        <begin position="1"/>
        <end position="21"/>
    </location>
</feature>
<dbReference type="PROSITE" id="PS50902">
    <property type="entry name" value="FLAVODOXIN_LIKE"/>
    <property type="match status" value="1"/>
</dbReference>
<dbReference type="Gene3D" id="3.40.50.360">
    <property type="match status" value="1"/>
</dbReference>
<dbReference type="AlphaFoldDB" id="A0A532UZH5"/>
<accession>A0A532UZH5</accession>
<keyword evidence="1" id="KW-0732">Signal</keyword>
<dbReference type="PANTHER" id="PTHR39201">
    <property type="entry name" value="EXPORTED PROTEIN-RELATED"/>
    <property type="match status" value="1"/>
</dbReference>
<evidence type="ECO:0000313" key="3">
    <source>
        <dbReference type="EMBL" id="TKJ40350.1"/>
    </source>
</evidence>
<protein>
    <recommendedName>
        <fullName evidence="2">Flavodoxin-like domain-containing protein</fullName>
    </recommendedName>
</protein>
<organism evidence="3 4">
    <name type="scientific">candidate division LCP-89 bacterium B3_LCP</name>
    <dbReference type="NCBI Taxonomy" id="2012998"/>
    <lineage>
        <taxon>Bacteria</taxon>
        <taxon>Pseudomonadati</taxon>
        <taxon>Bacteria division LCP-89</taxon>
    </lineage>
</organism>
<dbReference type="GO" id="GO:0010181">
    <property type="term" value="F:FMN binding"/>
    <property type="evidence" value="ECO:0007669"/>
    <property type="project" value="InterPro"/>
</dbReference>
<dbReference type="InterPro" id="IPR008254">
    <property type="entry name" value="Flavodoxin/NO_synth"/>
</dbReference>
<dbReference type="Proteomes" id="UP000319619">
    <property type="component" value="Unassembled WGS sequence"/>
</dbReference>
<evidence type="ECO:0000259" key="2">
    <source>
        <dbReference type="PROSITE" id="PS50902"/>
    </source>
</evidence>
<proteinExistence type="predicted"/>
<dbReference type="EMBL" id="NJBN01000005">
    <property type="protein sequence ID" value="TKJ40350.1"/>
    <property type="molecule type" value="Genomic_DNA"/>
</dbReference>
<feature type="domain" description="Flavodoxin-like" evidence="2">
    <location>
        <begin position="45"/>
        <end position="213"/>
    </location>
</feature>